<accession>A0A6G0W9Z8</accession>
<protein>
    <recommendedName>
        <fullName evidence="6">Sortilin C-terminal domain-containing protein</fullName>
    </recommendedName>
</protein>
<keyword evidence="2" id="KW-0812">Transmembrane</keyword>
<feature type="region of interest" description="Disordered" evidence="1">
    <location>
        <begin position="173"/>
        <end position="230"/>
    </location>
</feature>
<name>A0A6G0W9Z8_9STRA</name>
<dbReference type="AlphaFoldDB" id="A0A6G0W9Z8"/>
<organism evidence="4 5">
    <name type="scientific">Aphanomyces euteiches</name>
    <dbReference type="NCBI Taxonomy" id="100861"/>
    <lineage>
        <taxon>Eukaryota</taxon>
        <taxon>Sar</taxon>
        <taxon>Stramenopiles</taxon>
        <taxon>Oomycota</taxon>
        <taxon>Saprolegniomycetes</taxon>
        <taxon>Saprolegniales</taxon>
        <taxon>Verrucalvaceae</taxon>
        <taxon>Aphanomyces</taxon>
    </lineage>
</organism>
<evidence type="ECO:0000256" key="2">
    <source>
        <dbReference type="SAM" id="Phobius"/>
    </source>
</evidence>
<feature type="transmembrane region" description="Helical" evidence="2">
    <location>
        <begin position="147"/>
        <end position="168"/>
    </location>
</feature>
<feature type="compositionally biased region" description="Basic and acidic residues" evidence="1">
    <location>
        <begin position="221"/>
        <end position="230"/>
    </location>
</feature>
<keyword evidence="3" id="KW-0732">Signal</keyword>
<reference evidence="4 5" key="1">
    <citation type="submission" date="2019-07" db="EMBL/GenBank/DDBJ databases">
        <title>Genomics analysis of Aphanomyces spp. identifies a new class of oomycete effector associated with host adaptation.</title>
        <authorList>
            <person name="Gaulin E."/>
        </authorList>
    </citation>
    <scope>NUCLEOTIDE SEQUENCE [LARGE SCALE GENOMIC DNA]</scope>
    <source>
        <strain evidence="4 5">ATCC 201684</strain>
    </source>
</reference>
<gene>
    <name evidence="4" type="ORF">Ae201684_017211</name>
</gene>
<evidence type="ECO:0000256" key="1">
    <source>
        <dbReference type="SAM" id="MobiDB-lite"/>
    </source>
</evidence>
<keyword evidence="2" id="KW-0472">Membrane</keyword>
<keyword evidence="2" id="KW-1133">Transmembrane helix</keyword>
<evidence type="ECO:0000256" key="3">
    <source>
        <dbReference type="SAM" id="SignalP"/>
    </source>
</evidence>
<feature type="chain" id="PRO_5026318802" description="Sortilin C-terminal domain-containing protein" evidence="3">
    <location>
        <begin position="17"/>
        <end position="230"/>
    </location>
</feature>
<sequence length="230" mass="24740">MQKALVWSAIATAALASVPYRRWAAHQSCLNVEEGAYYCVETTNPCQDDNFGDCPKAGTYAAARCDMSQPSYHHTGPYQGRCVLIVDTVCVKNVTANATYKCAFPDPVHVASLDSEDAKAETAHVASVASGDDNASVETKSDEIKTGVSTVIGVIGVLAVVVVAFLAYRKQRSHQGPDSASDEMLRTPVVPYPTEKAPPKYNPRQSPMLAKQESMTPTLLRDTKSRISGV</sequence>
<proteinExistence type="predicted"/>
<feature type="signal peptide" evidence="3">
    <location>
        <begin position="1"/>
        <end position="16"/>
    </location>
</feature>
<evidence type="ECO:0000313" key="4">
    <source>
        <dbReference type="EMBL" id="KAF0724046.1"/>
    </source>
</evidence>
<dbReference type="Proteomes" id="UP000481153">
    <property type="component" value="Unassembled WGS sequence"/>
</dbReference>
<comment type="caution">
    <text evidence="4">The sequence shown here is derived from an EMBL/GenBank/DDBJ whole genome shotgun (WGS) entry which is preliminary data.</text>
</comment>
<dbReference type="EMBL" id="VJMJ01000286">
    <property type="protein sequence ID" value="KAF0724046.1"/>
    <property type="molecule type" value="Genomic_DNA"/>
</dbReference>
<dbReference type="VEuPathDB" id="FungiDB:AeMF1_013214"/>
<keyword evidence="5" id="KW-1185">Reference proteome</keyword>
<evidence type="ECO:0000313" key="5">
    <source>
        <dbReference type="Proteomes" id="UP000481153"/>
    </source>
</evidence>
<evidence type="ECO:0008006" key="6">
    <source>
        <dbReference type="Google" id="ProtNLM"/>
    </source>
</evidence>